<dbReference type="InterPro" id="IPR050259">
    <property type="entry name" value="SDR"/>
</dbReference>
<gene>
    <name evidence="2" type="ORF">HF685_12140</name>
</gene>
<dbReference type="AlphaFoldDB" id="A0A6H2DPN4"/>
<proteinExistence type="inferred from homology"/>
<evidence type="ECO:0000313" key="3">
    <source>
        <dbReference type="Proteomes" id="UP000501600"/>
    </source>
</evidence>
<reference evidence="2 3" key="1">
    <citation type="submission" date="2020-04" db="EMBL/GenBank/DDBJ databases">
        <title>Genome sequence for Sphingorhabdus sp. strain M1.</title>
        <authorList>
            <person name="Park S.-J."/>
        </authorList>
    </citation>
    <scope>NUCLEOTIDE SEQUENCE [LARGE SCALE GENOMIC DNA]</scope>
    <source>
        <strain evidence="2 3">JK6</strain>
    </source>
</reference>
<name>A0A6H2DPN4_9SPHN</name>
<dbReference type="KEGG" id="phao:HF685_12140"/>
<dbReference type="PANTHER" id="PTHR42879">
    <property type="entry name" value="3-OXOACYL-(ACYL-CARRIER-PROTEIN) REDUCTASE"/>
    <property type="match status" value="1"/>
</dbReference>
<comment type="similarity">
    <text evidence="1">Belongs to the short-chain dehydrogenases/reductases (SDR) family.</text>
</comment>
<dbReference type="PRINTS" id="PR00081">
    <property type="entry name" value="GDHRDH"/>
</dbReference>
<keyword evidence="3" id="KW-1185">Reference proteome</keyword>
<accession>A0A6H2DPN4</accession>
<dbReference type="FunFam" id="3.40.50.720:FF:000084">
    <property type="entry name" value="Short-chain dehydrogenase reductase"/>
    <property type="match status" value="1"/>
</dbReference>
<dbReference type="PROSITE" id="PS00061">
    <property type="entry name" value="ADH_SHORT"/>
    <property type="match status" value="1"/>
</dbReference>
<protein>
    <submittedName>
        <fullName evidence="2">SDR family oxidoreductase</fullName>
    </submittedName>
</protein>
<evidence type="ECO:0000313" key="2">
    <source>
        <dbReference type="EMBL" id="QJB69943.1"/>
    </source>
</evidence>
<dbReference type="InterPro" id="IPR020904">
    <property type="entry name" value="Sc_DH/Rdtase_CS"/>
</dbReference>
<dbReference type="InterPro" id="IPR036291">
    <property type="entry name" value="NAD(P)-bd_dom_sf"/>
</dbReference>
<dbReference type="SUPFAM" id="SSF51735">
    <property type="entry name" value="NAD(P)-binding Rossmann-fold domains"/>
    <property type="match status" value="1"/>
</dbReference>
<dbReference type="RefSeq" id="WP_168820211.1">
    <property type="nucleotide sequence ID" value="NZ_CP051217.1"/>
</dbReference>
<dbReference type="PANTHER" id="PTHR42879:SF2">
    <property type="entry name" value="3-OXOACYL-[ACYL-CARRIER-PROTEIN] REDUCTASE FABG"/>
    <property type="match status" value="1"/>
</dbReference>
<organism evidence="2 3">
    <name type="scientific">Parasphingorhabdus halotolerans</name>
    <dbReference type="NCBI Taxonomy" id="2725558"/>
    <lineage>
        <taxon>Bacteria</taxon>
        <taxon>Pseudomonadati</taxon>
        <taxon>Pseudomonadota</taxon>
        <taxon>Alphaproteobacteria</taxon>
        <taxon>Sphingomonadales</taxon>
        <taxon>Sphingomonadaceae</taxon>
        <taxon>Parasphingorhabdus</taxon>
    </lineage>
</organism>
<dbReference type="EMBL" id="CP051217">
    <property type="protein sequence ID" value="QJB69943.1"/>
    <property type="molecule type" value="Genomic_DNA"/>
</dbReference>
<dbReference type="Gene3D" id="3.40.50.720">
    <property type="entry name" value="NAD(P)-binding Rossmann-like Domain"/>
    <property type="match status" value="1"/>
</dbReference>
<dbReference type="InterPro" id="IPR002347">
    <property type="entry name" value="SDR_fam"/>
</dbReference>
<dbReference type="PRINTS" id="PR00080">
    <property type="entry name" value="SDRFAMILY"/>
</dbReference>
<dbReference type="Proteomes" id="UP000501600">
    <property type="component" value="Chromosome"/>
</dbReference>
<evidence type="ECO:0000256" key="1">
    <source>
        <dbReference type="ARBA" id="ARBA00006484"/>
    </source>
</evidence>
<dbReference type="GO" id="GO:0032787">
    <property type="term" value="P:monocarboxylic acid metabolic process"/>
    <property type="evidence" value="ECO:0007669"/>
    <property type="project" value="UniProtKB-ARBA"/>
</dbReference>
<dbReference type="Pfam" id="PF13561">
    <property type="entry name" value="adh_short_C2"/>
    <property type="match status" value="1"/>
</dbReference>
<sequence>MEPYQPLSRSIAGKVAIVTGAASGMGRATAHLFASEGAHVAVTDLDQGKCDAVVQEIGAAGYKGSAKAWALDVSDQAAIKAVVGDIAQAFGGIDILVNNAGFAIPADVAEESYEDSWDPTLAVMLAAHQRMIRAALPHLRNAEHPRIVNVASTEGMGATPGNSPYVAAKHGVIGLTRGLAVDLGREGITVNCICPGPIRTGITDAISEEHKTIYAKRRVPLRRYGIPEEVAHLTLSCVLPSASFLTGAVIPVDGGLTIKNA</sequence>